<dbReference type="Proteomes" id="UP000184330">
    <property type="component" value="Unassembled WGS sequence"/>
</dbReference>
<dbReference type="PROSITE" id="PS50850">
    <property type="entry name" value="MFS"/>
    <property type="match status" value="1"/>
</dbReference>
<keyword evidence="9" id="KW-1185">Reference proteome</keyword>
<reference evidence="8 9" key="1">
    <citation type="submission" date="2016-03" db="EMBL/GenBank/DDBJ databases">
        <authorList>
            <person name="Ploux O."/>
        </authorList>
    </citation>
    <scope>NUCLEOTIDE SEQUENCE [LARGE SCALE GENOMIC DNA]</scope>
    <source>
        <strain evidence="8 9">UAMH 11012</strain>
    </source>
</reference>
<name>A0A1L7XUG5_9HELO</name>
<dbReference type="STRING" id="576137.A0A1L7XUG5"/>
<evidence type="ECO:0000256" key="2">
    <source>
        <dbReference type="ARBA" id="ARBA00022692"/>
    </source>
</evidence>
<feature type="transmembrane region" description="Helical" evidence="6">
    <location>
        <begin position="209"/>
        <end position="226"/>
    </location>
</feature>
<accession>A0A1L7XUG5</accession>
<feature type="transmembrane region" description="Helical" evidence="6">
    <location>
        <begin position="180"/>
        <end position="197"/>
    </location>
</feature>
<dbReference type="Pfam" id="PF07690">
    <property type="entry name" value="MFS_1"/>
    <property type="match status" value="1"/>
</dbReference>
<dbReference type="OrthoDB" id="3357846at2759"/>
<dbReference type="InterPro" id="IPR011701">
    <property type="entry name" value="MFS"/>
</dbReference>
<keyword evidence="2 6" id="KW-0812">Transmembrane</keyword>
<feature type="transmembrane region" description="Helical" evidence="6">
    <location>
        <begin position="413"/>
        <end position="432"/>
    </location>
</feature>
<evidence type="ECO:0000256" key="4">
    <source>
        <dbReference type="ARBA" id="ARBA00023136"/>
    </source>
</evidence>
<dbReference type="FunFam" id="1.20.1250.20:FF:000011">
    <property type="entry name" value="MFS multidrug transporter, putative"/>
    <property type="match status" value="1"/>
</dbReference>
<evidence type="ECO:0000259" key="7">
    <source>
        <dbReference type="PROSITE" id="PS50850"/>
    </source>
</evidence>
<feature type="transmembrane region" description="Helical" evidence="6">
    <location>
        <begin position="526"/>
        <end position="544"/>
    </location>
</feature>
<feature type="transmembrane region" description="Helical" evidence="6">
    <location>
        <begin position="301"/>
        <end position="326"/>
    </location>
</feature>
<keyword evidence="4 6" id="KW-0472">Membrane</keyword>
<dbReference type="PANTHER" id="PTHR23502:SF23">
    <property type="entry name" value="FLUCONAZOLE RESISTANCE PROTEIN 1"/>
    <property type="match status" value="1"/>
</dbReference>
<keyword evidence="3 6" id="KW-1133">Transmembrane helix</keyword>
<comment type="subcellular location">
    <subcellularLocation>
        <location evidence="1">Membrane</location>
        <topology evidence="1">Multi-pass membrane protein</topology>
    </subcellularLocation>
</comment>
<sequence>MADIIREAPLGHVLRLLSSNRLFQYPEERADFVLPAQYVAQLNASDEKQQPISRTPTSTSSSDAETDLESLGMSRTKSRAETMPYSNERFEAEQQLALERTKTIPIVPKKTSDGIILVDWYTTDDPANPQNWSSGKRAFVTFVMCAYTWVVYTGSSIYAASEGGVMEQFTVNPTEAVLPLSLYVLAYGVGPLIFAPLSEIPIIGRNSIYYLTFILFFALSFPTAVVDNFAGLLVLRFLQGFFGSPALANAGATFSDMYSLLYVPYTLSWWVFAAWGGPALGPLMAGFAVSAENWRWSLWEIVWMAAPMLIILLTVTPETSTPNILLRRAQRLRKLTGDSRLQAQSEIDQRHLTVTGIAIDALIKPIEITIKDPAIFFVNVYTALFYGIYYTFFEVFPLVFPPMYGFNLGEIGLAFLACQVGATLGVIIYFSYLHWYMIPDNIKNGLRQQEHRLVPAICGSFLLPTGLFLFAWTSRPDIHWIVPLIGVVIFVLGTFLILQSIFVYVPLSYPKYAASLFAGNDLCRSAMAAGSIMYARPLFINLGIGKGVSVLAGLSTLGIFGMVAIYLTGAKLRARSKFAQS</sequence>
<feature type="domain" description="Major facilitator superfamily (MFS) profile" evidence="7">
    <location>
        <begin position="140"/>
        <end position="573"/>
    </location>
</feature>
<feature type="transmembrane region" description="Helical" evidence="6">
    <location>
        <begin position="550"/>
        <end position="568"/>
    </location>
</feature>
<proteinExistence type="predicted"/>
<gene>
    <name evidence="8" type="ORF">PAC_18559</name>
</gene>
<dbReference type="GO" id="GO:0015244">
    <property type="term" value="F:fluconazole transmembrane transporter activity"/>
    <property type="evidence" value="ECO:0007669"/>
    <property type="project" value="TreeGrafter"/>
</dbReference>
<dbReference type="GO" id="GO:0005886">
    <property type="term" value="C:plasma membrane"/>
    <property type="evidence" value="ECO:0007669"/>
    <property type="project" value="TreeGrafter"/>
</dbReference>
<dbReference type="InterPro" id="IPR020846">
    <property type="entry name" value="MFS_dom"/>
</dbReference>
<feature type="transmembrane region" description="Helical" evidence="6">
    <location>
        <begin position="374"/>
        <end position="393"/>
    </location>
</feature>
<evidence type="ECO:0000256" key="6">
    <source>
        <dbReference type="SAM" id="Phobius"/>
    </source>
</evidence>
<evidence type="ECO:0000256" key="3">
    <source>
        <dbReference type="ARBA" id="ARBA00022989"/>
    </source>
</evidence>
<organism evidence="8 9">
    <name type="scientific">Phialocephala subalpina</name>
    <dbReference type="NCBI Taxonomy" id="576137"/>
    <lineage>
        <taxon>Eukaryota</taxon>
        <taxon>Fungi</taxon>
        <taxon>Dikarya</taxon>
        <taxon>Ascomycota</taxon>
        <taxon>Pezizomycotina</taxon>
        <taxon>Leotiomycetes</taxon>
        <taxon>Helotiales</taxon>
        <taxon>Mollisiaceae</taxon>
        <taxon>Phialocephala</taxon>
        <taxon>Phialocephala fortinii species complex</taxon>
    </lineage>
</organism>
<feature type="compositionally biased region" description="Low complexity" evidence="5">
    <location>
        <begin position="53"/>
        <end position="62"/>
    </location>
</feature>
<feature type="transmembrane region" description="Helical" evidence="6">
    <location>
        <begin position="267"/>
        <end position="289"/>
    </location>
</feature>
<feature type="transmembrane region" description="Helical" evidence="6">
    <location>
        <begin position="453"/>
        <end position="472"/>
    </location>
</feature>
<evidence type="ECO:0000256" key="5">
    <source>
        <dbReference type="SAM" id="MobiDB-lite"/>
    </source>
</evidence>
<feature type="transmembrane region" description="Helical" evidence="6">
    <location>
        <begin position="232"/>
        <end position="255"/>
    </location>
</feature>
<dbReference type="GO" id="GO:1990961">
    <property type="term" value="P:xenobiotic detoxification by transmembrane export across the plasma membrane"/>
    <property type="evidence" value="ECO:0007669"/>
    <property type="project" value="TreeGrafter"/>
</dbReference>
<feature type="transmembrane region" description="Helical" evidence="6">
    <location>
        <begin position="478"/>
        <end position="505"/>
    </location>
</feature>
<feature type="region of interest" description="Disordered" evidence="5">
    <location>
        <begin position="45"/>
        <end position="82"/>
    </location>
</feature>
<protein>
    <submittedName>
        <fullName evidence="8">Related to FLR1-Putative H+ antiporter regulated by yAP-1 and involved in multidrug resistance</fullName>
    </submittedName>
</protein>
<dbReference type="EMBL" id="FJOG01000058">
    <property type="protein sequence ID" value="CZR68660.1"/>
    <property type="molecule type" value="Genomic_DNA"/>
</dbReference>
<feature type="transmembrane region" description="Helical" evidence="6">
    <location>
        <begin position="138"/>
        <end position="160"/>
    </location>
</feature>
<evidence type="ECO:0000256" key="1">
    <source>
        <dbReference type="ARBA" id="ARBA00004141"/>
    </source>
</evidence>
<dbReference type="Gene3D" id="1.20.1250.20">
    <property type="entry name" value="MFS general substrate transporter like domains"/>
    <property type="match status" value="1"/>
</dbReference>
<evidence type="ECO:0000313" key="8">
    <source>
        <dbReference type="EMBL" id="CZR68660.1"/>
    </source>
</evidence>
<dbReference type="InterPro" id="IPR036259">
    <property type="entry name" value="MFS_trans_sf"/>
</dbReference>
<dbReference type="CDD" id="cd17323">
    <property type="entry name" value="MFS_Tpo1_MDR_like"/>
    <property type="match status" value="1"/>
</dbReference>
<dbReference type="SUPFAM" id="SSF103473">
    <property type="entry name" value="MFS general substrate transporter"/>
    <property type="match status" value="1"/>
</dbReference>
<evidence type="ECO:0000313" key="9">
    <source>
        <dbReference type="Proteomes" id="UP000184330"/>
    </source>
</evidence>
<dbReference type="PANTHER" id="PTHR23502">
    <property type="entry name" value="MAJOR FACILITATOR SUPERFAMILY"/>
    <property type="match status" value="1"/>
</dbReference>
<dbReference type="AlphaFoldDB" id="A0A1L7XUG5"/>